<feature type="transmembrane region" description="Helical" evidence="1">
    <location>
        <begin position="163"/>
        <end position="186"/>
    </location>
</feature>
<keyword evidence="1" id="KW-0812">Transmembrane</keyword>
<keyword evidence="1" id="KW-0472">Membrane</keyword>
<sequence>MSLRSHRVSKLLIVLLKVVIALTCVSIVTTFIAVFFEQIYLKIMKFDALIDISTALIFVIASIMYLVWLFKIHRDLKDMDFNYSITAGGALARVLVPIYNIWGIWNIYSTMARYLVNDLNTKSIGLRLKKIIIFYYILELISRLSGQLLFWDITFIDGYYYEFYLISYIVDLILVVFYVQIVRIVMKSIKALSEENGISDLNIM</sequence>
<dbReference type="Proteomes" id="UP000095209">
    <property type="component" value="Unassembled WGS sequence"/>
</dbReference>
<name>A0A1E5LDE9_9BACI</name>
<accession>A0A1E5LDE9</accession>
<gene>
    <name evidence="2" type="ORF">BFG57_16825</name>
</gene>
<evidence type="ECO:0000313" key="3">
    <source>
        <dbReference type="Proteomes" id="UP000095209"/>
    </source>
</evidence>
<comment type="caution">
    <text evidence="2">The sequence shown here is derived from an EMBL/GenBank/DDBJ whole genome shotgun (WGS) entry which is preliminary data.</text>
</comment>
<evidence type="ECO:0000313" key="2">
    <source>
        <dbReference type="EMBL" id="OEH92092.1"/>
    </source>
</evidence>
<dbReference type="OrthoDB" id="485492at2"/>
<evidence type="ECO:0000256" key="1">
    <source>
        <dbReference type="SAM" id="Phobius"/>
    </source>
</evidence>
<dbReference type="STRING" id="1305675.BFG57_16825"/>
<keyword evidence="3" id="KW-1185">Reference proteome</keyword>
<dbReference type="RefSeq" id="WP_069717888.1">
    <property type="nucleotide sequence ID" value="NZ_MJEH01000035.1"/>
</dbReference>
<dbReference type="AlphaFoldDB" id="A0A1E5LDE9"/>
<feature type="transmembrane region" description="Helical" evidence="1">
    <location>
        <begin position="48"/>
        <end position="70"/>
    </location>
</feature>
<keyword evidence="1" id="KW-1133">Transmembrane helix</keyword>
<reference evidence="2 3" key="1">
    <citation type="submission" date="2016-08" db="EMBL/GenBank/DDBJ databases">
        <title>Genome of Bacillus solimangrovi GH2-4.</title>
        <authorList>
            <person name="Lim S."/>
            <person name="Kim B.-C."/>
        </authorList>
    </citation>
    <scope>NUCLEOTIDE SEQUENCE [LARGE SCALE GENOMIC DNA]</scope>
    <source>
        <strain evidence="2 3">GH2-4</strain>
    </source>
</reference>
<proteinExistence type="predicted"/>
<protein>
    <recommendedName>
        <fullName evidence="4">DUF4328 domain-containing protein</fullName>
    </recommendedName>
</protein>
<organism evidence="2 3">
    <name type="scientific">Bacillus solimangrovi</name>
    <dbReference type="NCBI Taxonomy" id="1305675"/>
    <lineage>
        <taxon>Bacteria</taxon>
        <taxon>Bacillati</taxon>
        <taxon>Bacillota</taxon>
        <taxon>Bacilli</taxon>
        <taxon>Bacillales</taxon>
        <taxon>Bacillaceae</taxon>
        <taxon>Bacillus</taxon>
    </lineage>
</organism>
<feature type="transmembrane region" description="Helical" evidence="1">
    <location>
        <begin position="12"/>
        <end position="36"/>
    </location>
</feature>
<dbReference type="EMBL" id="MJEH01000035">
    <property type="protein sequence ID" value="OEH92092.1"/>
    <property type="molecule type" value="Genomic_DNA"/>
</dbReference>
<evidence type="ECO:0008006" key="4">
    <source>
        <dbReference type="Google" id="ProtNLM"/>
    </source>
</evidence>
<feature type="transmembrane region" description="Helical" evidence="1">
    <location>
        <begin position="90"/>
        <end position="111"/>
    </location>
</feature>